<dbReference type="AlphaFoldDB" id="A0A0N7KG90"/>
<sequence>MRLAPSPRLAGDTSSAAFFPAHDGQPNQSNQTTPSDHSLSPWTRTERAPRRLAINRLAAHHLRRRSLRLNLNLHVLGGGVLLGGRAAGAVSGEAKATPEAAAAATPMEDARQQRPRRGDLACGSGSHRGLREERTDGGGRRRRRRRGRDARRRVSLHRHGRRELDREGELRFTRNIAKVLEVFAPEFDGGVSCRRA</sequence>
<dbReference type="SMR" id="A0A0N7KG90"/>
<feature type="compositionally biased region" description="Low complexity" evidence="1">
    <location>
        <begin position="96"/>
        <end position="106"/>
    </location>
</feature>
<evidence type="ECO:0000256" key="1">
    <source>
        <dbReference type="SAM" id="MobiDB-lite"/>
    </source>
</evidence>
<reference evidence="2 3" key="1">
    <citation type="journal article" date="2005" name="Nature">
        <title>The map-based sequence of the rice genome.</title>
        <authorList>
            <consortium name="International rice genome sequencing project (IRGSP)"/>
            <person name="Matsumoto T."/>
            <person name="Wu J."/>
            <person name="Kanamori H."/>
            <person name="Katayose Y."/>
            <person name="Fujisawa M."/>
            <person name="Namiki N."/>
            <person name="Mizuno H."/>
            <person name="Yamamoto K."/>
            <person name="Antonio B.A."/>
            <person name="Baba T."/>
            <person name="Sakata K."/>
            <person name="Nagamura Y."/>
            <person name="Aoki H."/>
            <person name="Arikawa K."/>
            <person name="Arita K."/>
            <person name="Bito T."/>
            <person name="Chiden Y."/>
            <person name="Fujitsuka N."/>
            <person name="Fukunaka R."/>
            <person name="Hamada M."/>
            <person name="Harada C."/>
            <person name="Hayashi A."/>
            <person name="Hijishita S."/>
            <person name="Honda M."/>
            <person name="Hosokawa S."/>
            <person name="Ichikawa Y."/>
            <person name="Idonuma A."/>
            <person name="Iijima M."/>
            <person name="Ikeda M."/>
            <person name="Ikeno M."/>
            <person name="Ito K."/>
            <person name="Ito S."/>
            <person name="Ito T."/>
            <person name="Ito Y."/>
            <person name="Ito Y."/>
            <person name="Iwabuchi A."/>
            <person name="Kamiya K."/>
            <person name="Karasawa W."/>
            <person name="Kurita K."/>
            <person name="Katagiri S."/>
            <person name="Kikuta A."/>
            <person name="Kobayashi H."/>
            <person name="Kobayashi N."/>
            <person name="Machita K."/>
            <person name="Maehara T."/>
            <person name="Masukawa M."/>
            <person name="Mizubayashi T."/>
            <person name="Mukai Y."/>
            <person name="Nagasaki H."/>
            <person name="Nagata Y."/>
            <person name="Naito S."/>
            <person name="Nakashima M."/>
            <person name="Nakama Y."/>
            <person name="Nakamichi Y."/>
            <person name="Nakamura M."/>
            <person name="Meguro A."/>
            <person name="Negishi M."/>
            <person name="Ohta I."/>
            <person name="Ohta T."/>
            <person name="Okamoto M."/>
            <person name="Ono N."/>
            <person name="Saji S."/>
            <person name="Sakaguchi M."/>
            <person name="Sakai K."/>
            <person name="Shibata M."/>
            <person name="Shimokawa T."/>
            <person name="Song J."/>
            <person name="Takazaki Y."/>
            <person name="Terasawa K."/>
            <person name="Tsugane M."/>
            <person name="Tsuji K."/>
            <person name="Ueda S."/>
            <person name="Waki K."/>
            <person name="Yamagata H."/>
            <person name="Yamamoto M."/>
            <person name="Yamamoto S."/>
            <person name="Yamane H."/>
            <person name="Yoshiki S."/>
            <person name="Yoshihara R."/>
            <person name="Yukawa K."/>
            <person name="Zhong H."/>
            <person name="Yano M."/>
            <person name="Yuan Q."/>
            <person name="Ouyang S."/>
            <person name="Liu J."/>
            <person name="Jones K.M."/>
            <person name="Gansberger K."/>
            <person name="Moffat K."/>
            <person name="Hill J."/>
            <person name="Bera J."/>
            <person name="Fadrosh D."/>
            <person name="Jin S."/>
            <person name="Johri S."/>
            <person name="Kim M."/>
            <person name="Overton L."/>
            <person name="Reardon M."/>
            <person name="Tsitrin T."/>
            <person name="Vuong H."/>
            <person name="Weaver B."/>
            <person name="Ciecko A."/>
            <person name="Tallon L."/>
            <person name="Jackson J."/>
            <person name="Pai G."/>
            <person name="Aken S.V."/>
            <person name="Utterback T."/>
            <person name="Reidmuller S."/>
            <person name="Feldblyum T."/>
            <person name="Hsiao J."/>
            <person name="Zismann V."/>
            <person name="Iobst S."/>
            <person name="de Vazeille A.R."/>
            <person name="Buell C.R."/>
            <person name="Ying K."/>
            <person name="Li Y."/>
            <person name="Lu T."/>
            <person name="Huang Y."/>
            <person name="Zhao Q."/>
            <person name="Feng Q."/>
            <person name="Zhang L."/>
            <person name="Zhu J."/>
            <person name="Weng Q."/>
            <person name="Mu J."/>
            <person name="Lu Y."/>
            <person name="Fan D."/>
            <person name="Liu Y."/>
            <person name="Guan J."/>
            <person name="Zhang Y."/>
            <person name="Yu S."/>
            <person name="Liu X."/>
            <person name="Zhang Y."/>
            <person name="Hong G."/>
            <person name="Han B."/>
            <person name="Choisne N."/>
            <person name="Demange N."/>
            <person name="Orjeda G."/>
            <person name="Samain S."/>
            <person name="Cattolico L."/>
            <person name="Pelletier E."/>
            <person name="Couloux A."/>
            <person name="Segurens B."/>
            <person name="Wincker P."/>
            <person name="D'Hont A."/>
            <person name="Scarpelli C."/>
            <person name="Weissenbach J."/>
            <person name="Salanoubat M."/>
            <person name="Quetier F."/>
            <person name="Yu Y."/>
            <person name="Kim H.R."/>
            <person name="Rambo T."/>
            <person name="Currie J."/>
            <person name="Collura K."/>
            <person name="Luo M."/>
            <person name="Yang T."/>
            <person name="Ammiraju J.S.S."/>
            <person name="Engler F."/>
            <person name="Soderlund C."/>
            <person name="Wing R.A."/>
            <person name="Palmer L.E."/>
            <person name="de la Bastide M."/>
            <person name="Spiegel L."/>
            <person name="Nascimento L."/>
            <person name="Zutavern T."/>
            <person name="O'Shaughnessy A."/>
            <person name="Dike S."/>
            <person name="Dedhia N."/>
            <person name="Preston R."/>
            <person name="Balija V."/>
            <person name="McCombie W.R."/>
            <person name="Chow T."/>
            <person name="Chen H."/>
            <person name="Chung M."/>
            <person name="Chen C."/>
            <person name="Shaw J."/>
            <person name="Wu H."/>
            <person name="Hsiao K."/>
            <person name="Chao Y."/>
            <person name="Chu M."/>
            <person name="Cheng C."/>
            <person name="Hour A."/>
            <person name="Lee P."/>
            <person name="Lin S."/>
            <person name="Lin Y."/>
            <person name="Liou J."/>
            <person name="Liu S."/>
            <person name="Hsing Y."/>
            <person name="Raghuvanshi S."/>
            <person name="Mohanty A."/>
            <person name="Bharti A.K."/>
            <person name="Gaur A."/>
            <person name="Gupta V."/>
            <person name="Kumar D."/>
            <person name="Ravi V."/>
            <person name="Vij S."/>
            <person name="Kapur A."/>
            <person name="Khurana P."/>
            <person name="Khurana P."/>
            <person name="Khurana J.P."/>
            <person name="Tyagi A.K."/>
            <person name="Gaikwad K."/>
            <person name="Singh A."/>
            <person name="Dalal V."/>
            <person name="Srivastava S."/>
            <person name="Dixit A."/>
            <person name="Pal A.K."/>
            <person name="Ghazi I.A."/>
            <person name="Yadav M."/>
            <person name="Pandit A."/>
            <person name="Bhargava A."/>
            <person name="Sureshbabu K."/>
            <person name="Batra K."/>
            <person name="Sharma T.R."/>
            <person name="Mohapatra T."/>
            <person name="Singh N.K."/>
            <person name="Messing J."/>
            <person name="Nelson A.B."/>
            <person name="Fuks G."/>
            <person name="Kavchok S."/>
            <person name="Keizer G."/>
            <person name="Linton E."/>
            <person name="Llaca V."/>
            <person name="Song R."/>
            <person name="Tanyolac B."/>
            <person name="Young S."/>
            <person name="Ho-Il K."/>
            <person name="Hahn J.H."/>
            <person name="Sangsakoo G."/>
            <person name="Vanavichit A."/>
            <person name="de Mattos Luiz.A.T."/>
            <person name="Zimmer P.D."/>
            <person name="Malone G."/>
            <person name="Dellagostin O."/>
            <person name="de Oliveira A.C."/>
            <person name="Bevan M."/>
            <person name="Bancroft I."/>
            <person name="Minx P."/>
            <person name="Cordum H."/>
            <person name="Wilson R."/>
            <person name="Cheng Z."/>
            <person name="Jin W."/>
            <person name="Jiang J."/>
            <person name="Leong S.A."/>
            <person name="Iwama H."/>
            <person name="Gojobori T."/>
            <person name="Itoh T."/>
            <person name="Niimura Y."/>
            <person name="Fujii Y."/>
            <person name="Habara T."/>
            <person name="Sakai H."/>
            <person name="Sato Y."/>
            <person name="Wilson G."/>
            <person name="Kumar K."/>
            <person name="McCouch S."/>
            <person name="Juretic N."/>
            <person name="Hoen D."/>
            <person name="Wright S."/>
            <person name="Bruskiewich R."/>
            <person name="Bureau T."/>
            <person name="Miyao A."/>
            <person name="Hirochika H."/>
            <person name="Nishikawa T."/>
            <person name="Kadowaki K."/>
            <person name="Sugiura M."/>
            <person name="Burr B."/>
            <person name="Sasaki T."/>
        </authorList>
    </citation>
    <scope>NUCLEOTIDE SEQUENCE [LARGE SCALE GENOMIC DNA]</scope>
    <source>
        <strain evidence="3">cv. Nipponbare</strain>
    </source>
</reference>
<protein>
    <submittedName>
        <fullName evidence="2">Os02g0795100 protein</fullName>
    </submittedName>
</protein>
<accession>A0A0N7KG90</accession>
<name>A0A0N7KG90_ORYSJ</name>
<gene>
    <name evidence="2" type="ordered locus">Os02g0795100</name>
</gene>
<reference evidence="3" key="2">
    <citation type="journal article" date="2008" name="Nucleic Acids Res.">
        <title>The rice annotation project database (RAP-DB): 2008 update.</title>
        <authorList>
            <consortium name="The rice annotation project (RAP)"/>
        </authorList>
    </citation>
    <scope>GENOME REANNOTATION</scope>
    <source>
        <strain evidence="3">cv. Nipponbare</strain>
    </source>
</reference>
<dbReference type="Proteomes" id="UP000000763">
    <property type="component" value="Chromosome 2"/>
</dbReference>
<organism evidence="2 3">
    <name type="scientific">Oryza sativa subsp. japonica</name>
    <name type="common">Rice</name>
    <dbReference type="NCBI Taxonomy" id="39947"/>
    <lineage>
        <taxon>Eukaryota</taxon>
        <taxon>Viridiplantae</taxon>
        <taxon>Streptophyta</taxon>
        <taxon>Embryophyta</taxon>
        <taxon>Tracheophyta</taxon>
        <taxon>Spermatophyta</taxon>
        <taxon>Magnoliopsida</taxon>
        <taxon>Liliopsida</taxon>
        <taxon>Poales</taxon>
        <taxon>Poaceae</taxon>
        <taxon>BOP clade</taxon>
        <taxon>Oryzoideae</taxon>
        <taxon>Oryzeae</taxon>
        <taxon>Oryzinae</taxon>
        <taxon>Oryza</taxon>
        <taxon>Oryza sativa</taxon>
    </lineage>
</organism>
<feature type="compositionally biased region" description="Basic and acidic residues" evidence="1">
    <location>
        <begin position="129"/>
        <end position="139"/>
    </location>
</feature>
<dbReference type="EMBL" id="AP008208">
    <property type="protein sequence ID" value="BAF10296.1"/>
    <property type="molecule type" value="Genomic_DNA"/>
</dbReference>
<proteinExistence type="predicted"/>
<feature type="region of interest" description="Disordered" evidence="1">
    <location>
        <begin position="1"/>
        <end position="46"/>
    </location>
</feature>
<evidence type="ECO:0000313" key="3">
    <source>
        <dbReference type="Proteomes" id="UP000000763"/>
    </source>
</evidence>
<evidence type="ECO:0000313" key="2">
    <source>
        <dbReference type="EMBL" id="BAF10296.1"/>
    </source>
</evidence>
<feature type="compositionally biased region" description="Polar residues" evidence="1">
    <location>
        <begin position="25"/>
        <end position="43"/>
    </location>
</feature>
<dbReference type="Gramene" id="Os02t0795100-01">
    <property type="protein sequence ID" value="Os02t0795100-01"/>
    <property type="gene ID" value="Os02g0795100"/>
</dbReference>
<feature type="compositionally biased region" description="Basic residues" evidence="1">
    <location>
        <begin position="140"/>
        <end position="161"/>
    </location>
</feature>
<dbReference type="KEGG" id="dosa:Os02g0795100"/>
<feature type="compositionally biased region" description="Basic and acidic residues" evidence="1">
    <location>
        <begin position="108"/>
        <end position="119"/>
    </location>
</feature>
<feature type="region of interest" description="Disordered" evidence="1">
    <location>
        <begin position="96"/>
        <end position="161"/>
    </location>
</feature>